<dbReference type="EnsemblPlants" id="ORUFI02G03350.1">
    <property type="protein sequence ID" value="ORUFI02G03350.1"/>
    <property type="gene ID" value="ORUFI02G03350"/>
</dbReference>
<sequence length="107" mass="12121">MAVKETPDEAQKLEEFLCVRREMLKRGGGCGRAVRERPRACAGARSQEVHSRAGGGGCRVVYKVVAMMQRWKELLKEGDRGQVDKWKEVILENLARLRQLSDPPEDI</sequence>
<reference evidence="2" key="1">
    <citation type="submission" date="2013-06" db="EMBL/GenBank/DDBJ databases">
        <authorList>
            <person name="Zhao Q."/>
        </authorList>
    </citation>
    <scope>NUCLEOTIDE SEQUENCE</scope>
    <source>
        <strain evidence="2">cv. W1943</strain>
    </source>
</reference>
<dbReference type="AlphaFoldDB" id="A0A0E0N9N6"/>
<name>A0A0E0N9N6_ORYRU</name>
<evidence type="ECO:0000313" key="2">
    <source>
        <dbReference type="Proteomes" id="UP000008022"/>
    </source>
</evidence>
<evidence type="ECO:0000313" key="1">
    <source>
        <dbReference type="EnsemblPlants" id="ORUFI02G03350.1"/>
    </source>
</evidence>
<dbReference type="Proteomes" id="UP000008022">
    <property type="component" value="Unassembled WGS sequence"/>
</dbReference>
<dbReference type="Gramene" id="ORUFI02G03350.1">
    <property type="protein sequence ID" value="ORUFI02G03350.1"/>
    <property type="gene ID" value="ORUFI02G03350"/>
</dbReference>
<dbReference type="HOGENOM" id="CLU_2214272_0_0_1"/>
<keyword evidence="2" id="KW-1185">Reference proteome</keyword>
<organism evidence="1 2">
    <name type="scientific">Oryza rufipogon</name>
    <name type="common">Brownbeard rice</name>
    <name type="synonym">Asian wild rice</name>
    <dbReference type="NCBI Taxonomy" id="4529"/>
    <lineage>
        <taxon>Eukaryota</taxon>
        <taxon>Viridiplantae</taxon>
        <taxon>Streptophyta</taxon>
        <taxon>Embryophyta</taxon>
        <taxon>Tracheophyta</taxon>
        <taxon>Spermatophyta</taxon>
        <taxon>Magnoliopsida</taxon>
        <taxon>Liliopsida</taxon>
        <taxon>Poales</taxon>
        <taxon>Poaceae</taxon>
        <taxon>BOP clade</taxon>
        <taxon>Oryzoideae</taxon>
        <taxon>Oryzeae</taxon>
        <taxon>Oryzinae</taxon>
        <taxon>Oryza</taxon>
    </lineage>
</organism>
<protein>
    <submittedName>
        <fullName evidence="1">Uncharacterized protein</fullName>
    </submittedName>
</protein>
<proteinExistence type="predicted"/>
<accession>A0A0E0N9N6</accession>
<reference evidence="1" key="2">
    <citation type="submission" date="2015-06" db="UniProtKB">
        <authorList>
            <consortium name="EnsemblPlants"/>
        </authorList>
    </citation>
    <scope>IDENTIFICATION</scope>
</reference>